<evidence type="ECO:0000313" key="3">
    <source>
        <dbReference type="Proteomes" id="UP001327560"/>
    </source>
</evidence>
<gene>
    <name evidence="2" type="ORF">Cni_G05867</name>
</gene>
<dbReference type="AlphaFoldDB" id="A0AAQ3JVI0"/>
<protein>
    <submittedName>
        <fullName evidence="2">Uncharacterized protein</fullName>
    </submittedName>
</protein>
<sequence length="174" mass="18390">MEVDATYSELVTQQGGDPAQHQLDVDTWMQVASIGHDRVYGIGTTAHTRALLQPHGAGPSAFTSSVAGPSTSCADQDRLATVETAQACLSADMAAMRDTMTHMVHQHMQMAQYMTQMTQYMAHISSIIPGAPAPPPPPSFGVTTSTSDPSSSSTPTDMLPTQLLSTPPPSPLDH</sequence>
<evidence type="ECO:0000313" key="2">
    <source>
        <dbReference type="EMBL" id="WOK97159.1"/>
    </source>
</evidence>
<accession>A0AAQ3JVI0</accession>
<name>A0AAQ3JVI0_9LILI</name>
<dbReference type="Proteomes" id="UP001327560">
    <property type="component" value="Chromosome 2"/>
</dbReference>
<proteinExistence type="predicted"/>
<feature type="compositionally biased region" description="Low complexity" evidence="1">
    <location>
        <begin position="143"/>
        <end position="165"/>
    </location>
</feature>
<reference evidence="2 3" key="1">
    <citation type="submission" date="2023-10" db="EMBL/GenBank/DDBJ databases">
        <title>Chromosome-scale genome assembly provides insights into flower coloration mechanisms of Canna indica.</title>
        <authorList>
            <person name="Li C."/>
        </authorList>
    </citation>
    <scope>NUCLEOTIDE SEQUENCE [LARGE SCALE GENOMIC DNA]</scope>
    <source>
        <tissue evidence="2">Flower</tissue>
    </source>
</reference>
<dbReference type="EMBL" id="CP136891">
    <property type="protein sequence ID" value="WOK97159.1"/>
    <property type="molecule type" value="Genomic_DNA"/>
</dbReference>
<keyword evidence="3" id="KW-1185">Reference proteome</keyword>
<feature type="region of interest" description="Disordered" evidence="1">
    <location>
        <begin position="128"/>
        <end position="174"/>
    </location>
</feature>
<evidence type="ECO:0000256" key="1">
    <source>
        <dbReference type="SAM" id="MobiDB-lite"/>
    </source>
</evidence>
<organism evidence="2 3">
    <name type="scientific">Canna indica</name>
    <name type="common">Indian-shot</name>
    <dbReference type="NCBI Taxonomy" id="4628"/>
    <lineage>
        <taxon>Eukaryota</taxon>
        <taxon>Viridiplantae</taxon>
        <taxon>Streptophyta</taxon>
        <taxon>Embryophyta</taxon>
        <taxon>Tracheophyta</taxon>
        <taxon>Spermatophyta</taxon>
        <taxon>Magnoliopsida</taxon>
        <taxon>Liliopsida</taxon>
        <taxon>Zingiberales</taxon>
        <taxon>Cannaceae</taxon>
        <taxon>Canna</taxon>
    </lineage>
</organism>